<name>A0A2C1LDC0_BACCE</name>
<feature type="domain" description="HTH cro/C1-type" evidence="1">
    <location>
        <begin position="13"/>
        <end position="62"/>
    </location>
</feature>
<protein>
    <submittedName>
        <fullName evidence="2">Transcriptional regulator</fullName>
    </submittedName>
</protein>
<dbReference type="PANTHER" id="PTHR37301">
    <property type="entry name" value="DNA-BINDING PROTEIN-RELATED"/>
    <property type="match status" value="1"/>
</dbReference>
<gene>
    <name evidence="2" type="ORF">COD19_10865</name>
</gene>
<reference evidence="2 3" key="1">
    <citation type="submission" date="2017-09" db="EMBL/GenBank/DDBJ databases">
        <title>Large-scale bioinformatics analysis of Bacillus genomes uncovers conserved roles of natural products in bacterial physiology.</title>
        <authorList>
            <consortium name="Agbiome Team Llc"/>
            <person name="Bleich R.M."/>
            <person name="Grubbs K.J."/>
            <person name="Santa Maria K.C."/>
            <person name="Allen S.E."/>
            <person name="Farag S."/>
            <person name="Shank E.A."/>
            <person name="Bowers A."/>
        </authorList>
    </citation>
    <scope>NUCLEOTIDE SEQUENCE [LARGE SCALE GENOMIC DNA]</scope>
    <source>
        <strain evidence="2 3">AFS040105</strain>
    </source>
</reference>
<accession>A0A2C1LDC0</accession>
<dbReference type="Proteomes" id="UP000225766">
    <property type="component" value="Unassembled WGS sequence"/>
</dbReference>
<dbReference type="InterPro" id="IPR010982">
    <property type="entry name" value="Lambda_DNA-bd_dom_sf"/>
</dbReference>
<evidence type="ECO:0000313" key="3">
    <source>
        <dbReference type="Proteomes" id="UP000225766"/>
    </source>
</evidence>
<organism evidence="2 3">
    <name type="scientific">Bacillus cereus</name>
    <dbReference type="NCBI Taxonomy" id="1396"/>
    <lineage>
        <taxon>Bacteria</taxon>
        <taxon>Bacillati</taxon>
        <taxon>Bacillota</taxon>
        <taxon>Bacilli</taxon>
        <taxon>Bacillales</taxon>
        <taxon>Bacillaceae</taxon>
        <taxon>Bacillus</taxon>
        <taxon>Bacillus cereus group</taxon>
    </lineage>
</organism>
<evidence type="ECO:0000313" key="2">
    <source>
        <dbReference type="EMBL" id="PGU02926.1"/>
    </source>
</evidence>
<dbReference type="AlphaFoldDB" id="A0A2C1LDC0"/>
<dbReference type="PANTHER" id="PTHR37301:SF1">
    <property type="entry name" value="DNA-BINDING PROTEIN"/>
    <property type="match status" value="1"/>
</dbReference>
<dbReference type="RefSeq" id="WP_098882641.1">
    <property type="nucleotide sequence ID" value="NZ_NUMG01000010.1"/>
</dbReference>
<dbReference type="EMBL" id="NUMG01000010">
    <property type="protein sequence ID" value="PGU02926.1"/>
    <property type="molecule type" value="Genomic_DNA"/>
</dbReference>
<comment type="caution">
    <text evidence="2">The sequence shown here is derived from an EMBL/GenBank/DDBJ whole genome shotgun (WGS) entry which is preliminary data.</text>
</comment>
<evidence type="ECO:0000259" key="1">
    <source>
        <dbReference type="PROSITE" id="PS50943"/>
    </source>
</evidence>
<dbReference type="Gene3D" id="1.10.260.40">
    <property type="entry name" value="lambda repressor-like DNA-binding domains"/>
    <property type="match status" value="1"/>
</dbReference>
<dbReference type="InterPro" id="IPR001387">
    <property type="entry name" value="Cro/C1-type_HTH"/>
</dbReference>
<dbReference type="GO" id="GO:0003677">
    <property type="term" value="F:DNA binding"/>
    <property type="evidence" value="ECO:0007669"/>
    <property type="project" value="InterPro"/>
</dbReference>
<dbReference type="Pfam" id="PF13443">
    <property type="entry name" value="HTH_26"/>
    <property type="match status" value="1"/>
</dbReference>
<dbReference type="PROSITE" id="PS50943">
    <property type="entry name" value="HTH_CROC1"/>
    <property type="match status" value="1"/>
</dbReference>
<sequence length="70" mass="7700">MAIIVNLDVMLAKRKMSVTALSESLGITMANVSILKTRKAKAVKFSTLNKVCEVLNCQPGDILAYEKEEE</sequence>
<proteinExistence type="predicted"/>
<dbReference type="SUPFAM" id="SSF47413">
    <property type="entry name" value="lambda repressor-like DNA-binding domains"/>
    <property type="match status" value="1"/>
</dbReference>